<evidence type="ECO:0000256" key="2">
    <source>
        <dbReference type="ARBA" id="ARBA00022448"/>
    </source>
</evidence>
<dbReference type="AlphaFoldDB" id="A0A3A6PLY3"/>
<dbReference type="InterPro" id="IPR011527">
    <property type="entry name" value="ABC1_TM_dom"/>
</dbReference>
<dbReference type="Pfam" id="PF00005">
    <property type="entry name" value="ABC_tran"/>
    <property type="match status" value="1"/>
</dbReference>
<dbReference type="OrthoDB" id="9806127at2"/>
<dbReference type="SUPFAM" id="SSF52540">
    <property type="entry name" value="P-loop containing nucleoside triphosphate hydrolases"/>
    <property type="match status" value="1"/>
</dbReference>
<dbReference type="FunFam" id="3.40.50.300:FF:000221">
    <property type="entry name" value="Multidrug ABC transporter ATP-binding protein"/>
    <property type="match status" value="1"/>
</dbReference>
<dbReference type="GO" id="GO:0005886">
    <property type="term" value="C:plasma membrane"/>
    <property type="evidence" value="ECO:0007669"/>
    <property type="project" value="UniProtKB-SubCell"/>
</dbReference>
<dbReference type="CDD" id="cd07346">
    <property type="entry name" value="ABC_6TM_exporters"/>
    <property type="match status" value="1"/>
</dbReference>
<evidence type="ECO:0000313" key="14">
    <source>
        <dbReference type="Proteomes" id="UP000267798"/>
    </source>
</evidence>
<evidence type="ECO:0000259" key="12">
    <source>
        <dbReference type="PROSITE" id="PS50929"/>
    </source>
</evidence>
<dbReference type="Proteomes" id="UP000267798">
    <property type="component" value="Unassembled WGS sequence"/>
</dbReference>
<keyword evidence="14" id="KW-1185">Reference proteome</keyword>
<protein>
    <submittedName>
        <fullName evidence="13">ABC transporter ATP-binding protein</fullName>
    </submittedName>
</protein>
<evidence type="ECO:0000256" key="3">
    <source>
        <dbReference type="ARBA" id="ARBA00022475"/>
    </source>
</evidence>
<evidence type="ECO:0000256" key="10">
    <source>
        <dbReference type="SAM" id="Phobius"/>
    </source>
</evidence>
<dbReference type="PROSITE" id="PS50929">
    <property type="entry name" value="ABC_TM1F"/>
    <property type="match status" value="1"/>
</dbReference>
<feature type="transmembrane region" description="Helical" evidence="10">
    <location>
        <begin position="80"/>
        <end position="100"/>
    </location>
</feature>
<gene>
    <name evidence="13" type="ORF">D3P09_08565</name>
</gene>
<dbReference type="PANTHER" id="PTHR43394">
    <property type="entry name" value="ATP-DEPENDENT PERMEASE MDL1, MITOCHONDRIAL"/>
    <property type="match status" value="1"/>
</dbReference>
<proteinExistence type="predicted"/>
<feature type="coiled-coil region" evidence="9">
    <location>
        <begin position="201"/>
        <end position="228"/>
    </location>
</feature>
<keyword evidence="3" id="KW-1003">Cell membrane</keyword>
<evidence type="ECO:0000256" key="1">
    <source>
        <dbReference type="ARBA" id="ARBA00004651"/>
    </source>
</evidence>
<dbReference type="InterPro" id="IPR017871">
    <property type="entry name" value="ABC_transporter-like_CS"/>
</dbReference>
<evidence type="ECO:0000256" key="4">
    <source>
        <dbReference type="ARBA" id="ARBA00022692"/>
    </source>
</evidence>
<dbReference type="SUPFAM" id="SSF90123">
    <property type="entry name" value="ABC transporter transmembrane region"/>
    <property type="match status" value="1"/>
</dbReference>
<feature type="domain" description="ABC transmembrane type-1" evidence="12">
    <location>
        <begin position="41"/>
        <end position="325"/>
    </location>
</feature>
<evidence type="ECO:0000256" key="9">
    <source>
        <dbReference type="SAM" id="Coils"/>
    </source>
</evidence>
<feature type="transmembrane region" description="Helical" evidence="10">
    <location>
        <begin position="157"/>
        <end position="174"/>
    </location>
</feature>
<comment type="caution">
    <text evidence="13">The sequence shown here is derived from an EMBL/GenBank/DDBJ whole genome shotgun (WGS) entry which is preliminary data.</text>
</comment>
<dbReference type="GO" id="GO:0016887">
    <property type="term" value="F:ATP hydrolysis activity"/>
    <property type="evidence" value="ECO:0007669"/>
    <property type="project" value="InterPro"/>
</dbReference>
<keyword evidence="6 13" id="KW-0067">ATP-binding</keyword>
<keyword evidence="9" id="KW-0175">Coiled coil</keyword>
<organism evidence="13 14">
    <name type="scientific">Paenibacillus pinisoli</name>
    <dbReference type="NCBI Taxonomy" id="1276110"/>
    <lineage>
        <taxon>Bacteria</taxon>
        <taxon>Bacillati</taxon>
        <taxon>Bacillota</taxon>
        <taxon>Bacilli</taxon>
        <taxon>Bacillales</taxon>
        <taxon>Paenibacillaceae</taxon>
        <taxon>Paenibacillus</taxon>
    </lineage>
</organism>
<keyword evidence="5" id="KW-0547">Nucleotide-binding</keyword>
<feature type="transmembrane region" description="Helical" evidence="10">
    <location>
        <begin position="302"/>
        <end position="320"/>
    </location>
</feature>
<dbReference type="Gene3D" id="3.40.50.300">
    <property type="entry name" value="P-loop containing nucleotide triphosphate hydrolases"/>
    <property type="match status" value="1"/>
</dbReference>
<dbReference type="SMART" id="SM00382">
    <property type="entry name" value="AAA"/>
    <property type="match status" value="1"/>
</dbReference>
<keyword evidence="2" id="KW-0813">Transport</keyword>
<keyword evidence="8 10" id="KW-0472">Membrane</keyword>
<evidence type="ECO:0000256" key="8">
    <source>
        <dbReference type="ARBA" id="ARBA00023136"/>
    </source>
</evidence>
<dbReference type="InterPro" id="IPR003593">
    <property type="entry name" value="AAA+_ATPase"/>
</dbReference>
<dbReference type="GO" id="GO:0015421">
    <property type="term" value="F:ABC-type oligopeptide transporter activity"/>
    <property type="evidence" value="ECO:0007669"/>
    <property type="project" value="TreeGrafter"/>
</dbReference>
<dbReference type="PROSITE" id="PS00211">
    <property type="entry name" value="ABC_TRANSPORTER_1"/>
    <property type="match status" value="1"/>
</dbReference>
<sequence length="595" mass="66121">MAGTRPAASLGSTLAQAALEREATPLKFLLSIYKGNFMNLAISLLFLVIKSSPVYVLPIVTANIINIATDPAKHPLSGLWINFAVVMVVILQNIPTHAAYISFLSRAIRFVEAGLRSALVRKLQQLSINSHRELPAGKLQSKVLRDVEAVEMMSKQIMIALMPAILNIIIAFIITSTYSWLVSAFFVLTIPMSVFLVILFRRKIKQKNKEFRQEIEQMSSRVSEMVEMIPVTKAHGLEKVEIRKIDTTLRVIQGKGYQLDIVEAYFGASNWVAFQIFQVFCLMFTAYLAYTGQIPVGDVVLYQGYFGMILTSVTGLITIYPQLAKGLESISSIREILMSQDIEDNKGKTKLADVRGEFRFDHVELSYPGSEHHVLEGVSLDVEPGECIAFVGASGAGKSTILNLVIGFLQPTAGRVLVDGIDLSSIDLRSYRKHLAVVPQTNILFSGTIRDNITYGLNDIAEEQIQRVVEMANLRDFIDQLPHGLDTVVGEHGGKLSGGQRQRIAIARALIRDPQVIILDEATSALDNESEFHVQKAMQRLIKGRTTFIVAHRLSTIRDADRIVVMKQGRIAEVGTFEELMAAEGEFYQLKQLQL</sequence>
<dbReference type="Gene3D" id="1.20.1560.10">
    <property type="entry name" value="ABC transporter type 1, transmembrane domain"/>
    <property type="match status" value="1"/>
</dbReference>
<evidence type="ECO:0000256" key="6">
    <source>
        <dbReference type="ARBA" id="ARBA00022840"/>
    </source>
</evidence>
<dbReference type="InterPro" id="IPR027417">
    <property type="entry name" value="P-loop_NTPase"/>
</dbReference>
<evidence type="ECO:0000313" key="13">
    <source>
        <dbReference type="EMBL" id="RJX40368.1"/>
    </source>
</evidence>
<evidence type="ECO:0000256" key="7">
    <source>
        <dbReference type="ARBA" id="ARBA00022989"/>
    </source>
</evidence>
<evidence type="ECO:0000256" key="5">
    <source>
        <dbReference type="ARBA" id="ARBA00022741"/>
    </source>
</evidence>
<feature type="transmembrane region" description="Helical" evidence="10">
    <location>
        <begin position="37"/>
        <end position="60"/>
    </location>
</feature>
<feature type="domain" description="ABC transporter" evidence="11">
    <location>
        <begin position="358"/>
        <end position="593"/>
    </location>
</feature>
<dbReference type="InterPro" id="IPR039421">
    <property type="entry name" value="Type_1_exporter"/>
</dbReference>
<comment type="subcellular location">
    <subcellularLocation>
        <location evidence="1">Cell membrane</location>
        <topology evidence="1">Multi-pass membrane protein</topology>
    </subcellularLocation>
</comment>
<dbReference type="EMBL" id="QXQB01000002">
    <property type="protein sequence ID" value="RJX40368.1"/>
    <property type="molecule type" value="Genomic_DNA"/>
</dbReference>
<feature type="transmembrane region" description="Helical" evidence="10">
    <location>
        <begin position="271"/>
        <end position="290"/>
    </location>
</feature>
<feature type="transmembrane region" description="Helical" evidence="10">
    <location>
        <begin position="180"/>
        <end position="200"/>
    </location>
</feature>
<dbReference type="InterPro" id="IPR036640">
    <property type="entry name" value="ABC1_TM_sf"/>
</dbReference>
<dbReference type="PROSITE" id="PS50893">
    <property type="entry name" value="ABC_TRANSPORTER_2"/>
    <property type="match status" value="1"/>
</dbReference>
<dbReference type="Pfam" id="PF00664">
    <property type="entry name" value="ABC_membrane"/>
    <property type="match status" value="1"/>
</dbReference>
<keyword evidence="4 10" id="KW-0812">Transmembrane</keyword>
<dbReference type="GO" id="GO:0005524">
    <property type="term" value="F:ATP binding"/>
    <property type="evidence" value="ECO:0007669"/>
    <property type="project" value="UniProtKB-KW"/>
</dbReference>
<name>A0A3A6PLY3_9BACL</name>
<reference evidence="13 14" key="1">
    <citation type="submission" date="2018-09" db="EMBL/GenBank/DDBJ databases">
        <title>Paenibacillus aracenensis nov. sp. isolated from a cave in southern Spain.</title>
        <authorList>
            <person name="Jurado V."/>
            <person name="Gutierrez-Patricio S."/>
            <person name="Gonzalez-Pimentel J.L."/>
            <person name="Miller A.Z."/>
            <person name="Laiz L."/>
            <person name="Saiz-Jimenez C."/>
        </authorList>
    </citation>
    <scope>NUCLEOTIDE SEQUENCE [LARGE SCALE GENOMIC DNA]</scope>
    <source>
        <strain evidence="13 14">JCM 19203</strain>
    </source>
</reference>
<dbReference type="InterPro" id="IPR003439">
    <property type="entry name" value="ABC_transporter-like_ATP-bd"/>
</dbReference>
<keyword evidence="7 10" id="KW-1133">Transmembrane helix</keyword>
<dbReference type="PANTHER" id="PTHR43394:SF1">
    <property type="entry name" value="ATP-BINDING CASSETTE SUB-FAMILY B MEMBER 10, MITOCHONDRIAL"/>
    <property type="match status" value="1"/>
</dbReference>
<evidence type="ECO:0000259" key="11">
    <source>
        <dbReference type="PROSITE" id="PS50893"/>
    </source>
</evidence>
<accession>A0A3A6PLY3</accession>